<reference evidence="2" key="1">
    <citation type="submission" date="2013-11" db="EMBL/GenBank/DDBJ databases">
        <title>The Genome Sequence of Phytophthora parasitica CJ05E6.</title>
        <authorList>
            <consortium name="The Broad Institute Genomics Platform"/>
            <person name="Russ C."/>
            <person name="Tyler B."/>
            <person name="Panabieres F."/>
            <person name="Shan W."/>
            <person name="Tripathy S."/>
            <person name="Grunwald N."/>
            <person name="Machado M."/>
            <person name="Johnson C.S."/>
            <person name="Arredondo F."/>
            <person name="Hong C."/>
            <person name="Coffey M."/>
            <person name="Young S.K."/>
            <person name="Zeng Q."/>
            <person name="Gargeya S."/>
            <person name="Fitzgerald M."/>
            <person name="Abouelleil A."/>
            <person name="Alvarado L."/>
            <person name="Chapman S.B."/>
            <person name="Gainer-Dewar J."/>
            <person name="Goldberg J."/>
            <person name="Griggs A."/>
            <person name="Gujja S."/>
            <person name="Hansen M."/>
            <person name="Howarth C."/>
            <person name="Imamovic A."/>
            <person name="Ireland A."/>
            <person name="Larimer J."/>
            <person name="McCowan C."/>
            <person name="Murphy C."/>
            <person name="Pearson M."/>
            <person name="Poon T.W."/>
            <person name="Priest M."/>
            <person name="Roberts A."/>
            <person name="Saif S."/>
            <person name="Shea T."/>
            <person name="Sykes S."/>
            <person name="Wortman J."/>
            <person name="Nusbaum C."/>
            <person name="Birren B."/>
        </authorList>
    </citation>
    <scope>NUCLEOTIDE SEQUENCE [LARGE SCALE GENOMIC DNA]</scope>
    <source>
        <strain evidence="2">CJ05E6</strain>
    </source>
</reference>
<proteinExistence type="predicted"/>
<dbReference type="Proteomes" id="UP000053864">
    <property type="component" value="Unassembled WGS sequence"/>
</dbReference>
<protein>
    <submittedName>
        <fullName evidence="2">Uncharacterized protein</fullName>
    </submittedName>
</protein>
<dbReference type="EMBL" id="KI674396">
    <property type="protein sequence ID" value="ETL34196.1"/>
    <property type="molecule type" value="Genomic_DNA"/>
</dbReference>
<sequence length="109" mass="11612">ESATPERLQSQRSSHVSSGSGLTSSPAPERESRARVIMEQPELLAPYVSLTAVDRPTSPVQQQVSATAATALTAVQAEPAVPHRPKKLCVGETVSACSPTYYQEYGWSA</sequence>
<dbReference type="AlphaFoldDB" id="W2IJ83"/>
<gene>
    <name evidence="2" type="ORF">L916_13540</name>
</gene>
<feature type="non-terminal residue" evidence="2">
    <location>
        <position position="1"/>
    </location>
</feature>
<evidence type="ECO:0000313" key="2">
    <source>
        <dbReference type="EMBL" id="ETL34196.1"/>
    </source>
</evidence>
<organism evidence="2">
    <name type="scientific">Phytophthora nicotianae</name>
    <name type="common">Potato buckeye rot agent</name>
    <name type="synonym">Phytophthora parasitica</name>
    <dbReference type="NCBI Taxonomy" id="4792"/>
    <lineage>
        <taxon>Eukaryota</taxon>
        <taxon>Sar</taxon>
        <taxon>Stramenopiles</taxon>
        <taxon>Oomycota</taxon>
        <taxon>Peronosporomycetes</taxon>
        <taxon>Peronosporales</taxon>
        <taxon>Peronosporaceae</taxon>
        <taxon>Phytophthora</taxon>
    </lineage>
</organism>
<evidence type="ECO:0000256" key="1">
    <source>
        <dbReference type="SAM" id="MobiDB-lite"/>
    </source>
</evidence>
<feature type="compositionally biased region" description="Low complexity" evidence="1">
    <location>
        <begin position="7"/>
        <end position="25"/>
    </location>
</feature>
<accession>W2IJ83</accession>
<feature type="region of interest" description="Disordered" evidence="1">
    <location>
        <begin position="1"/>
        <end position="34"/>
    </location>
</feature>
<name>W2IJ83_PHYNI</name>